<comment type="caution">
    <text evidence="1">The sequence shown here is derived from an EMBL/GenBank/DDBJ whole genome shotgun (WGS) entry which is preliminary data.</text>
</comment>
<dbReference type="EMBL" id="MU277189">
    <property type="protein sequence ID" value="KAI0067675.1"/>
    <property type="molecule type" value="Genomic_DNA"/>
</dbReference>
<reference evidence="1" key="2">
    <citation type="journal article" date="2022" name="New Phytol.">
        <title>Evolutionary transition to the ectomycorrhizal habit in the genomes of a hyperdiverse lineage of mushroom-forming fungi.</title>
        <authorList>
            <person name="Looney B."/>
            <person name="Miyauchi S."/>
            <person name="Morin E."/>
            <person name="Drula E."/>
            <person name="Courty P.E."/>
            <person name="Kohler A."/>
            <person name="Kuo A."/>
            <person name="LaButti K."/>
            <person name="Pangilinan J."/>
            <person name="Lipzen A."/>
            <person name="Riley R."/>
            <person name="Andreopoulos W."/>
            <person name="He G."/>
            <person name="Johnson J."/>
            <person name="Nolan M."/>
            <person name="Tritt A."/>
            <person name="Barry K.W."/>
            <person name="Grigoriev I.V."/>
            <person name="Nagy L.G."/>
            <person name="Hibbett D."/>
            <person name="Henrissat B."/>
            <person name="Matheny P.B."/>
            <person name="Labbe J."/>
            <person name="Martin F.M."/>
        </authorList>
    </citation>
    <scope>NUCLEOTIDE SEQUENCE</scope>
    <source>
        <strain evidence="1">HHB10654</strain>
    </source>
</reference>
<evidence type="ECO:0000313" key="1">
    <source>
        <dbReference type="EMBL" id="KAI0067675.1"/>
    </source>
</evidence>
<keyword evidence="2" id="KW-1185">Reference proteome</keyword>
<dbReference type="Proteomes" id="UP000814140">
    <property type="component" value="Unassembled WGS sequence"/>
</dbReference>
<protein>
    <submittedName>
        <fullName evidence="1">Uncharacterized protein</fullName>
    </submittedName>
</protein>
<sequence length="146" mass="16079">MHFQWVSRGDDTGALGCTSTNASCVSHPVSTSPSDADASASSSGGSGLSHRNLVGVLIIAVFIAVGFTLWLFFGRWAKPIRQFCRGERRKKPAPGRVVEISVVEVRFDDGCHDEEKAGSYPVAHHREKTIHKQVRRCRLYPPLTLF</sequence>
<evidence type="ECO:0000313" key="2">
    <source>
        <dbReference type="Proteomes" id="UP000814140"/>
    </source>
</evidence>
<organism evidence="1 2">
    <name type="scientific">Artomyces pyxidatus</name>
    <dbReference type="NCBI Taxonomy" id="48021"/>
    <lineage>
        <taxon>Eukaryota</taxon>
        <taxon>Fungi</taxon>
        <taxon>Dikarya</taxon>
        <taxon>Basidiomycota</taxon>
        <taxon>Agaricomycotina</taxon>
        <taxon>Agaricomycetes</taxon>
        <taxon>Russulales</taxon>
        <taxon>Auriscalpiaceae</taxon>
        <taxon>Artomyces</taxon>
    </lineage>
</organism>
<reference evidence="1" key="1">
    <citation type="submission" date="2021-03" db="EMBL/GenBank/DDBJ databases">
        <authorList>
            <consortium name="DOE Joint Genome Institute"/>
            <person name="Ahrendt S."/>
            <person name="Looney B.P."/>
            <person name="Miyauchi S."/>
            <person name="Morin E."/>
            <person name="Drula E."/>
            <person name="Courty P.E."/>
            <person name="Chicoki N."/>
            <person name="Fauchery L."/>
            <person name="Kohler A."/>
            <person name="Kuo A."/>
            <person name="Labutti K."/>
            <person name="Pangilinan J."/>
            <person name="Lipzen A."/>
            <person name="Riley R."/>
            <person name="Andreopoulos W."/>
            <person name="He G."/>
            <person name="Johnson J."/>
            <person name="Barry K.W."/>
            <person name="Grigoriev I.V."/>
            <person name="Nagy L."/>
            <person name="Hibbett D."/>
            <person name="Henrissat B."/>
            <person name="Matheny P.B."/>
            <person name="Labbe J."/>
            <person name="Martin F."/>
        </authorList>
    </citation>
    <scope>NUCLEOTIDE SEQUENCE</scope>
    <source>
        <strain evidence="1">HHB10654</strain>
    </source>
</reference>
<name>A0ACB8TH14_9AGAM</name>
<gene>
    <name evidence="1" type="ORF">BV25DRAFT_1819084</name>
</gene>
<accession>A0ACB8TH14</accession>
<proteinExistence type="predicted"/>